<evidence type="ECO:0000256" key="1">
    <source>
        <dbReference type="SAM" id="MobiDB-lite"/>
    </source>
</evidence>
<sequence>MTTHSTLFHFHHTSPSNPLSSSTTAPHLHLSCSFKPKPPKPSSFSFAPTPIPARDRVIDFGKHKGKMLGTLPSTYLKWVSTNLRARDFEHWAKLADQVLSDAVYRDRIEWESAENALSGNRSNAGGVSELLGISDRFGWDNDDKVGWSKVNFELLGTSKGGRIPRRKSETEVAEQSGLEEREKKGEGLGEKRRERRERRMRMQRVERGVGKEEKVGGSLGNGVGLGRTSKENGDEDNWMVDNSKKFPGRESLLRKAYSRRFL</sequence>
<dbReference type="Gramene" id="PRQ51878">
    <property type="protein sequence ID" value="PRQ51878"/>
    <property type="gene ID" value="RchiOBHm_Chr2g0149381"/>
</dbReference>
<protein>
    <submittedName>
        <fullName evidence="2">Uncharacterized protein</fullName>
    </submittedName>
</protein>
<organism evidence="2 3">
    <name type="scientific">Rosa chinensis</name>
    <name type="common">China rose</name>
    <dbReference type="NCBI Taxonomy" id="74649"/>
    <lineage>
        <taxon>Eukaryota</taxon>
        <taxon>Viridiplantae</taxon>
        <taxon>Streptophyta</taxon>
        <taxon>Embryophyta</taxon>
        <taxon>Tracheophyta</taxon>
        <taxon>Spermatophyta</taxon>
        <taxon>Magnoliopsida</taxon>
        <taxon>eudicotyledons</taxon>
        <taxon>Gunneridae</taxon>
        <taxon>Pentapetalae</taxon>
        <taxon>rosids</taxon>
        <taxon>fabids</taxon>
        <taxon>Rosales</taxon>
        <taxon>Rosaceae</taxon>
        <taxon>Rosoideae</taxon>
        <taxon>Rosoideae incertae sedis</taxon>
        <taxon>Rosa</taxon>
    </lineage>
</organism>
<dbReference type="OMA" id="DKRMERR"/>
<dbReference type="Proteomes" id="UP000238479">
    <property type="component" value="Chromosome 2"/>
</dbReference>
<feature type="region of interest" description="Disordered" evidence="1">
    <location>
        <begin position="159"/>
        <end position="249"/>
    </location>
</feature>
<reference evidence="2 3" key="1">
    <citation type="journal article" date="2018" name="Nat. Genet.">
        <title>The Rosa genome provides new insights in the design of modern roses.</title>
        <authorList>
            <person name="Bendahmane M."/>
        </authorList>
    </citation>
    <scope>NUCLEOTIDE SEQUENCE [LARGE SCALE GENOMIC DNA]</scope>
    <source>
        <strain evidence="3">cv. Old Blush</strain>
    </source>
</reference>
<name>A0A2P6RZL4_ROSCH</name>
<gene>
    <name evidence="2" type="ORF">RchiOBHm_Chr2g0149381</name>
</gene>
<feature type="compositionally biased region" description="Basic and acidic residues" evidence="1">
    <location>
        <begin position="203"/>
        <end position="215"/>
    </location>
</feature>
<dbReference type="STRING" id="74649.A0A2P6RZL4"/>
<dbReference type="EMBL" id="PDCK01000040">
    <property type="protein sequence ID" value="PRQ51878.1"/>
    <property type="molecule type" value="Genomic_DNA"/>
</dbReference>
<dbReference type="PANTHER" id="PTHR38357">
    <property type="entry name" value="EXPRESSED PROTEIN"/>
    <property type="match status" value="1"/>
</dbReference>
<evidence type="ECO:0000313" key="2">
    <source>
        <dbReference type="EMBL" id="PRQ51878.1"/>
    </source>
</evidence>
<dbReference type="GO" id="GO:0009536">
    <property type="term" value="C:plastid"/>
    <property type="evidence" value="ECO:0007669"/>
    <property type="project" value="TreeGrafter"/>
</dbReference>
<feature type="compositionally biased region" description="Basic residues" evidence="1">
    <location>
        <begin position="193"/>
        <end position="202"/>
    </location>
</feature>
<dbReference type="PANTHER" id="PTHR38357:SF1">
    <property type="entry name" value="EXPRESSED PROTEIN"/>
    <property type="match status" value="1"/>
</dbReference>
<dbReference type="OrthoDB" id="1897217at2759"/>
<comment type="caution">
    <text evidence="2">The sequence shown here is derived from an EMBL/GenBank/DDBJ whole genome shotgun (WGS) entry which is preliminary data.</text>
</comment>
<keyword evidence="3" id="KW-1185">Reference proteome</keyword>
<feature type="compositionally biased region" description="Basic and acidic residues" evidence="1">
    <location>
        <begin position="178"/>
        <end position="192"/>
    </location>
</feature>
<evidence type="ECO:0000313" key="3">
    <source>
        <dbReference type="Proteomes" id="UP000238479"/>
    </source>
</evidence>
<proteinExistence type="predicted"/>
<dbReference type="AlphaFoldDB" id="A0A2P6RZL4"/>
<accession>A0A2P6RZL4</accession>